<proteinExistence type="predicted"/>
<dbReference type="RefSeq" id="WP_138567380.1">
    <property type="nucleotide sequence ID" value="NZ_PNCM01000017.1"/>
</dbReference>
<evidence type="ECO:0000256" key="1">
    <source>
        <dbReference type="SAM" id="SignalP"/>
    </source>
</evidence>
<feature type="signal peptide" evidence="1">
    <location>
        <begin position="1"/>
        <end position="24"/>
    </location>
</feature>
<accession>A0A5S3YU21</accession>
<evidence type="ECO:0000313" key="2">
    <source>
        <dbReference type="EMBL" id="TMP81056.1"/>
    </source>
</evidence>
<reference evidence="2 3" key="1">
    <citation type="submission" date="2017-12" db="EMBL/GenBank/DDBJ databases">
        <authorList>
            <person name="Paulsen S."/>
            <person name="Gram L.K."/>
        </authorList>
    </citation>
    <scope>NUCLEOTIDE SEQUENCE [LARGE SCALE GENOMIC DNA]</scope>
    <source>
        <strain evidence="2 3">S1189</strain>
    </source>
</reference>
<dbReference type="AlphaFoldDB" id="A0A5S3YU21"/>
<protein>
    <submittedName>
        <fullName evidence="2">Uncharacterized protein</fullName>
    </submittedName>
</protein>
<gene>
    <name evidence="2" type="ORF">CWB73_09390</name>
</gene>
<comment type="caution">
    <text evidence="2">The sequence shown here is derived from an EMBL/GenBank/DDBJ whole genome shotgun (WGS) entry which is preliminary data.</text>
</comment>
<evidence type="ECO:0000313" key="3">
    <source>
        <dbReference type="Proteomes" id="UP000307362"/>
    </source>
</evidence>
<dbReference type="Proteomes" id="UP000307362">
    <property type="component" value="Unassembled WGS sequence"/>
</dbReference>
<dbReference type="OrthoDB" id="6315145at2"/>
<feature type="chain" id="PRO_5024319692" evidence="1">
    <location>
        <begin position="25"/>
        <end position="76"/>
    </location>
</feature>
<reference evidence="3" key="2">
    <citation type="submission" date="2019-06" db="EMBL/GenBank/DDBJ databases">
        <title>Co-occurence of chitin degradation, pigmentation and bioactivity in marine Pseudoalteromonas.</title>
        <authorList>
            <person name="Sonnenschein E.C."/>
            <person name="Bech P.K."/>
        </authorList>
    </citation>
    <scope>NUCLEOTIDE SEQUENCE [LARGE SCALE GENOMIC DNA]</scope>
    <source>
        <strain evidence="3">S1189</strain>
    </source>
</reference>
<sequence>MKLKAIILGAVSAVTLATSMQASASWFENESYFVECFDAKNNRPIFFEWAYSRTQLSQVKSRCRAMGGYAYAERVR</sequence>
<organism evidence="2 3">
    <name type="scientific">Pseudoalteromonas phenolica</name>
    <dbReference type="NCBI Taxonomy" id="161398"/>
    <lineage>
        <taxon>Bacteria</taxon>
        <taxon>Pseudomonadati</taxon>
        <taxon>Pseudomonadota</taxon>
        <taxon>Gammaproteobacteria</taxon>
        <taxon>Alteromonadales</taxon>
        <taxon>Pseudoalteromonadaceae</taxon>
        <taxon>Pseudoalteromonas</taxon>
    </lineage>
</organism>
<keyword evidence="1" id="KW-0732">Signal</keyword>
<dbReference type="EMBL" id="PNCM01000017">
    <property type="protein sequence ID" value="TMP81056.1"/>
    <property type="molecule type" value="Genomic_DNA"/>
</dbReference>
<name>A0A5S3YU21_9GAMM</name>